<dbReference type="InterPro" id="IPR023214">
    <property type="entry name" value="HAD_sf"/>
</dbReference>
<dbReference type="Proteomes" id="UP000289996">
    <property type="component" value="Unassembled WGS sequence"/>
</dbReference>
<dbReference type="GO" id="GO:0000287">
    <property type="term" value="F:magnesium ion binding"/>
    <property type="evidence" value="ECO:0007669"/>
    <property type="project" value="TreeGrafter"/>
</dbReference>
<dbReference type="Gene3D" id="3.30.1240.10">
    <property type="match status" value="1"/>
</dbReference>
<dbReference type="InterPro" id="IPR036412">
    <property type="entry name" value="HAD-like_sf"/>
</dbReference>
<dbReference type="NCBIfam" id="TIGR01484">
    <property type="entry name" value="HAD-SF-IIB"/>
    <property type="match status" value="1"/>
</dbReference>
<dbReference type="PANTHER" id="PTHR10000">
    <property type="entry name" value="PHOSPHOSERINE PHOSPHATASE"/>
    <property type="match status" value="1"/>
</dbReference>
<dbReference type="EMBL" id="UYIG01000185">
    <property type="protein sequence ID" value="VDG30244.1"/>
    <property type="molecule type" value="Genomic_DNA"/>
</dbReference>
<dbReference type="GO" id="GO:0005829">
    <property type="term" value="C:cytosol"/>
    <property type="evidence" value="ECO:0007669"/>
    <property type="project" value="TreeGrafter"/>
</dbReference>
<dbReference type="PANTHER" id="PTHR10000:SF53">
    <property type="entry name" value="5-AMINO-6-(5-PHOSPHO-D-RIBITYLAMINO)URACIL PHOSPHATASE YBJI-RELATED"/>
    <property type="match status" value="1"/>
</dbReference>
<dbReference type="OrthoDB" id="1650327at2"/>
<sequence>MHYIFDVDGTISFDGRTIGTAIQAALVTLNQQHPVWFASARPIRDLMPIVPQLDQSVLIGANGAMVSRDQQIQVMAPITTADFEVVKQLIFSENLDYVVDGRWDLAVKVTTPNSILRQLDPAQQAKRISLAEIDESVKIILLGMSSDQQQKIHRQLSAETELEIVGHAGEGNLDLTARKINKLTTLRQLGVQDYVAFGNDQNDLKMLTQATTSVWINSKPKLAALGSQFDYQCEPADVAAMIQQLSC</sequence>
<dbReference type="Pfam" id="PF08282">
    <property type="entry name" value="Hydrolase_3"/>
    <property type="match status" value="1"/>
</dbReference>
<gene>
    <name evidence="1" type="ORF">MUDAN_MDHGFNIF_01795</name>
</gene>
<dbReference type="SUPFAM" id="SSF56784">
    <property type="entry name" value="HAD-like"/>
    <property type="match status" value="1"/>
</dbReference>
<dbReference type="RefSeq" id="WP_130852358.1">
    <property type="nucleotide sequence ID" value="NZ_UYIG01000185.1"/>
</dbReference>
<reference evidence="1 2" key="1">
    <citation type="submission" date="2018-11" db="EMBL/GenBank/DDBJ databases">
        <authorList>
            <person name="Wuyts S."/>
        </authorList>
    </citation>
    <scope>NUCLEOTIDE SEQUENCE [LARGE SCALE GENOMIC DNA]</scope>
    <source>
        <strain evidence="1">Lactobacillus mudanjiangensis AMBF249</strain>
    </source>
</reference>
<evidence type="ECO:0000313" key="2">
    <source>
        <dbReference type="Proteomes" id="UP000289996"/>
    </source>
</evidence>
<organism evidence="1 2">
    <name type="scientific">Lactiplantibacillus mudanjiangensis</name>
    <dbReference type="NCBI Taxonomy" id="1296538"/>
    <lineage>
        <taxon>Bacteria</taxon>
        <taxon>Bacillati</taxon>
        <taxon>Bacillota</taxon>
        <taxon>Bacilli</taxon>
        <taxon>Lactobacillales</taxon>
        <taxon>Lactobacillaceae</taxon>
        <taxon>Lactiplantibacillus</taxon>
    </lineage>
</organism>
<dbReference type="InterPro" id="IPR006379">
    <property type="entry name" value="HAD-SF_hydro_IIB"/>
</dbReference>
<name>A0A660E399_9LACO</name>
<keyword evidence="2" id="KW-1185">Reference proteome</keyword>
<dbReference type="Gene3D" id="3.40.50.1000">
    <property type="entry name" value="HAD superfamily/HAD-like"/>
    <property type="match status" value="1"/>
</dbReference>
<protein>
    <submittedName>
        <fullName evidence="1">Uncharacterized protein</fullName>
    </submittedName>
</protein>
<dbReference type="GO" id="GO:0016791">
    <property type="term" value="F:phosphatase activity"/>
    <property type="evidence" value="ECO:0007669"/>
    <property type="project" value="TreeGrafter"/>
</dbReference>
<proteinExistence type="predicted"/>
<accession>A0A660E399</accession>
<dbReference type="AlphaFoldDB" id="A0A660E399"/>
<evidence type="ECO:0000313" key="1">
    <source>
        <dbReference type="EMBL" id="VDG30244.1"/>
    </source>
</evidence>